<comment type="caution">
    <text evidence="7">The sequence shown here is derived from an EMBL/GenBank/DDBJ whole genome shotgun (WGS) entry which is preliminary data.</text>
</comment>
<name>A0A5N5T465_9CRUS</name>
<feature type="transmembrane region" description="Helical" evidence="6">
    <location>
        <begin position="87"/>
        <end position="105"/>
    </location>
</feature>
<dbReference type="GO" id="GO:0043266">
    <property type="term" value="P:regulation of potassium ion transport"/>
    <property type="evidence" value="ECO:0007669"/>
    <property type="project" value="TreeGrafter"/>
</dbReference>
<dbReference type="OrthoDB" id="78663at2759"/>
<dbReference type="InterPro" id="IPR051951">
    <property type="entry name" value="UNC-93_regulatory"/>
</dbReference>
<comment type="similarity">
    <text evidence="2">Belongs to the unc-93 family.</text>
</comment>
<dbReference type="GO" id="GO:0006937">
    <property type="term" value="P:regulation of muscle contraction"/>
    <property type="evidence" value="ECO:0007669"/>
    <property type="project" value="TreeGrafter"/>
</dbReference>
<dbReference type="PANTHER" id="PTHR19444">
    <property type="entry name" value="UNC-93 RELATED"/>
    <property type="match status" value="1"/>
</dbReference>
<evidence type="ECO:0000256" key="3">
    <source>
        <dbReference type="ARBA" id="ARBA00022692"/>
    </source>
</evidence>
<dbReference type="PANTHER" id="PTHR19444:SF13">
    <property type="entry name" value="PROTEIN UNC-93 HOMOLOG A"/>
    <property type="match status" value="1"/>
</dbReference>
<dbReference type="Pfam" id="PF05978">
    <property type="entry name" value="UNC-93"/>
    <property type="match status" value="1"/>
</dbReference>
<dbReference type="GO" id="GO:0015459">
    <property type="term" value="F:potassium channel regulator activity"/>
    <property type="evidence" value="ECO:0007669"/>
    <property type="project" value="TreeGrafter"/>
</dbReference>
<protein>
    <submittedName>
        <fullName evidence="7">Uncharacterized protein</fullName>
    </submittedName>
</protein>
<keyword evidence="5 6" id="KW-0472">Membrane</keyword>
<organism evidence="7 8">
    <name type="scientific">Armadillidium nasatum</name>
    <dbReference type="NCBI Taxonomy" id="96803"/>
    <lineage>
        <taxon>Eukaryota</taxon>
        <taxon>Metazoa</taxon>
        <taxon>Ecdysozoa</taxon>
        <taxon>Arthropoda</taxon>
        <taxon>Crustacea</taxon>
        <taxon>Multicrustacea</taxon>
        <taxon>Malacostraca</taxon>
        <taxon>Eumalacostraca</taxon>
        <taxon>Peracarida</taxon>
        <taxon>Isopoda</taxon>
        <taxon>Oniscidea</taxon>
        <taxon>Crinocheta</taxon>
        <taxon>Armadillidiidae</taxon>
        <taxon>Armadillidium</taxon>
    </lineage>
</organism>
<keyword evidence="4 6" id="KW-1133">Transmembrane helix</keyword>
<dbReference type="InterPro" id="IPR010291">
    <property type="entry name" value="Ion_channel_UNC-93"/>
</dbReference>
<reference evidence="7 8" key="1">
    <citation type="journal article" date="2019" name="PLoS Biol.">
        <title>Sex chromosomes control vertical transmission of feminizing Wolbachia symbionts in an isopod.</title>
        <authorList>
            <person name="Becking T."/>
            <person name="Chebbi M.A."/>
            <person name="Giraud I."/>
            <person name="Moumen B."/>
            <person name="Laverre T."/>
            <person name="Caubet Y."/>
            <person name="Peccoud J."/>
            <person name="Gilbert C."/>
            <person name="Cordaux R."/>
        </authorList>
    </citation>
    <scope>NUCLEOTIDE SEQUENCE [LARGE SCALE GENOMIC DNA]</scope>
    <source>
        <strain evidence="7">ANa2</strain>
        <tissue evidence="7">Whole body excluding digestive tract and cuticle</tissue>
    </source>
</reference>
<accession>A0A5N5T465</accession>
<dbReference type="AlphaFoldDB" id="A0A5N5T465"/>
<dbReference type="GO" id="GO:0055120">
    <property type="term" value="C:striated muscle dense body"/>
    <property type="evidence" value="ECO:0007669"/>
    <property type="project" value="TreeGrafter"/>
</dbReference>
<evidence type="ECO:0000256" key="1">
    <source>
        <dbReference type="ARBA" id="ARBA00004141"/>
    </source>
</evidence>
<keyword evidence="8" id="KW-1185">Reference proteome</keyword>
<dbReference type="Proteomes" id="UP000326759">
    <property type="component" value="Unassembled WGS sequence"/>
</dbReference>
<evidence type="ECO:0000256" key="5">
    <source>
        <dbReference type="ARBA" id="ARBA00023136"/>
    </source>
</evidence>
<evidence type="ECO:0000256" key="2">
    <source>
        <dbReference type="ARBA" id="ARBA00009172"/>
    </source>
</evidence>
<evidence type="ECO:0000256" key="6">
    <source>
        <dbReference type="SAM" id="Phobius"/>
    </source>
</evidence>
<evidence type="ECO:0000313" key="7">
    <source>
        <dbReference type="EMBL" id="KAB7500967.1"/>
    </source>
</evidence>
<comment type="subcellular location">
    <subcellularLocation>
        <location evidence="1">Membrane</location>
        <topology evidence="1">Multi-pass membrane protein</topology>
    </subcellularLocation>
</comment>
<gene>
    <name evidence="7" type="ORF">Anas_12189</name>
</gene>
<dbReference type="GO" id="GO:0005886">
    <property type="term" value="C:plasma membrane"/>
    <property type="evidence" value="ECO:0007669"/>
    <property type="project" value="TreeGrafter"/>
</dbReference>
<keyword evidence="3 6" id="KW-0812">Transmembrane</keyword>
<dbReference type="EMBL" id="SEYY01012134">
    <property type="protein sequence ID" value="KAB7500967.1"/>
    <property type="molecule type" value="Genomic_DNA"/>
</dbReference>
<evidence type="ECO:0000313" key="8">
    <source>
        <dbReference type="Proteomes" id="UP000326759"/>
    </source>
</evidence>
<evidence type="ECO:0000256" key="4">
    <source>
        <dbReference type="ARBA" id="ARBA00022989"/>
    </source>
</evidence>
<sequence length="234" mass="26333">MLYINILPLSLYSSLIRICHFRTGFSTIGIRSSSLRILSSGVENVTRSEEFLEICGAKFCPAFSANLTSPSREPKIAEEKSEDRNKIIIMSFYLFMLLYSISVNYCFICGPVEQCSLLNIEEKIDLNSKSRKELLVATFSQMQKVNQILIIPLTMWSGYEQAFLQADYTSAFVTCGMGVHTVGYVMICYGVCDAILSLCFSPLVKLIGRLTNIHLRSNHQFRDAHIDGVMETSS</sequence>
<proteinExistence type="inferred from homology"/>